<comment type="caution">
    <text evidence="2">The sequence shown here is derived from an EMBL/GenBank/DDBJ whole genome shotgun (WGS) entry which is preliminary data.</text>
</comment>
<reference evidence="2" key="1">
    <citation type="submission" date="2023-03" db="EMBL/GenBank/DDBJ databases">
        <title>Actinoallomurus iriomotensis NBRC 103684.</title>
        <authorList>
            <person name="Ichikawa N."/>
            <person name="Sato H."/>
            <person name="Tonouchi N."/>
        </authorList>
    </citation>
    <scope>NUCLEOTIDE SEQUENCE</scope>
    <source>
        <strain evidence="2">NBRC 103684</strain>
    </source>
</reference>
<dbReference type="Proteomes" id="UP001165074">
    <property type="component" value="Unassembled WGS sequence"/>
</dbReference>
<feature type="region of interest" description="Disordered" evidence="1">
    <location>
        <begin position="23"/>
        <end position="47"/>
    </location>
</feature>
<sequence length="174" mass="18607">MPAANLRRARTARNLSLSELSQLEADAADRRSSRVPLPDPPRGGGPTVVCGAEVEVLRGDGVAVVRGAEVEVVRGDGVDLRPLRGTATDDTVVEVYDQRVRSRQESLGHVGTEHPVSPAGGLRVRVDDRDVGPRCPRPRGRSRATGRRGAGGSCGLRRPPSARLNGWWAPVSER</sequence>
<dbReference type="AlphaFoldDB" id="A0A9W6W1C5"/>
<dbReference type="RefSeq" id="WP_285573014.1">
    <property type="nucleotide sequence ID" value="NZ_BSTK01000005.1"/>
</dbReference>
<proteinExistence type="predicted"/>
<evidence type="ECO:0000313" key="3">
    <source>
        <dbReference type="Proteomes" id="UP001165074"/>
    </source>
</evidence>
<organism evidence="2 3">
    <name type="scientific">Actinoallomurus iriomotensis</name>
    <dbReference type="NCBI Taxonomy" id="478107"/>
    <lineage>
        <taxon>Bacteria</taxon>
        <taxon>Bacillati</taxon>
        <taxon>Actinomycetota</taxon>
        <taxon>Actinomycetes</taxon>
        <taxon>Streptosporangiales</taxon>
        <taxon>Thermomonosporaceae</taxon>
        <taxon>Actinoallomurus</taxon>
    </lineage>
</organism>
<feature type="compositionally biased region" description="Basic residues" evidence="1">
    <location>
        <begin position="136"/>
        <end position="146"/>
    </location>
</feature>
<evidence type="ECO:0000313" key="2">
    <source>
        <dbReference type="EMBL" id="GLY85821.1"/>
    </source>
</evidence>
<feature type="region of interest" description="Disordered" evidence="1">
    <location>
        <begin position="103"/>
        <end position="174"/>
    </location>
</feature>
<dbReference type="EMBL" id="BSTK01000005">
    <property type="protein sequence ID" value="GLY85821.1"/>
    <property type="molecule type" value="Genomic_DNA"/>
</dbReference>
<protein>
    <submittedName>
        <fullName evidence="2">Uncharacterized protein</fullName>
    </submittedName>
</protein>
<evidence type="ECO:0000256" key="1">
    <source>
        <dbReference type="SAM" id="MobiDB-lite"/>
    </source>
</evidence>
<keyword evidence="3" id="KW-1185">Reference proteome</keyword>
<name>A0A9W6W1C5_9ACTN</name>
<gene>
    <name evidence="2" type="ORF">Airi02_037500</name>
</gene>
<accession>A0A9W6W1C5</accession>